<dbReference type="AlphaFoldDB" id="A0A1H2QVI4"/>
<dbReference type="GO" id="GO:0016853">
    <property type="term" value="F:isomerase activity"/>
    <property type="evidence" value="ECO:0007669"/>
    <property type="project" value="UniProtKB-KW"/>
</dbReference>
<name>A0A1H2QVI4_THIRO</name>
<protein>
    <submittedName>
        <fullName evidence="3">UDP-N-acetylglucosamine 2-epimerase (Non-hydrolysing)</fullName>
    </submittedName>
</protein>
<dbReference type="Proteomes" id="UP000198816">
    <property type="component" value="Unassembled WGS sequence"/>
</dbReference>
<dbReference type="Pfam" id="PF02350">
    <property type="entry name" value="Epimerase_2"/>
    <property type="match status" value="1"/>
</dbReference>
<keyword evidence="1" id="KW-0413">Isomerase</keyword>
<evidence type="ECO:0000313" key="3">
    <source>
        <dbReference type="EMBL" id="SDW10900.1"/>
    </source>
</evidence>
<dbReference type="InterPro" id="IPR003331">
    <property type="entry name" value="UDP_GlcNAc_Epimerase_2_dom"/>
</dbReference>
<dbReference type="PANTHER" id="PTHR43174">
    <property type="entry name" value="UDP-N-ACETYLGLUCOSAMINE 2-EPIMERASE"/>
    <property type="match status" value="1"/>
</dbReference>
<organism evidence="3 4">
    <name type="scientific">Thiocapsa roseopersicina</name>
    <dbReference type="NCBI Taxonomy" id="1058"/>
    <lineage>
        <taxon>Bacteria</taxon>
        <taxon>Pseudomonadati</taxon>
        <taxon>Pseudomonadota</taxon>
        <taxon>Gammaproteobacteria</taxon>
        <taxon>Chromatiales</taxon>
        <taxon>Chromatiaceae</taxon>
        <taxon>Thiocapsa</taxon>
    </lineage>
</organism>
<dbReference type="OrthoDB" id="9803238at2"/>
<dbReference type="STRING" id="1058.SAMN05421783_101431"/>
<evidence type="ECO:0000313" key="4">
    <source>
        <dbReference type="Proteomes" id="UP000198816"/>
    </source>
</evidence>
<dbReference type="RefSeq" id="WP_093027616.1">
    <property type="nucleotide sequence ID" value="NZ_FNNZ01000001.1"/>
</dbReference>
<accession>A0A1H2QVI4</accession>
<keyword evidence="4" id="KW-1185">Reference proteome</keyword>
<dbReference type="SUPFAM" id="SSF53756">
    <property type="entry name" value="UDP-Glycosyltransferase/glycogen phosphorylase"/>
    <property type="match status" value="1"/>
</dbReference>
<feature type="domain" description="UDP-N-acetylglucosamine 2-epimerase" evidence="2">
    <location>
        <begin position="25"/>
        <end position="342"/>
    </location>
</feature>
<dbReference type="NCBIfam" id="TIGR00236">
    <property type="entry name" value="wecB"/>
    <property type="match status" value="1"/>
</dbReference>
<reference evidence="4" key="1">
    <citation type="submission" date="2016-10" db="EMBL/GenBank/DDBJ databases">
        <authorList>
            <person name="Varghese N."/>
            <person name="Submissions S."/>
        </authorList>
    </citation>
    <scope>NUCLEOTIDE SEQUENCE [LARGE SCALE GENOMIC DNA]</scope>
    <source>
        <strain evidence="4">DSM 217</strain>
    </source>
</reference>
<sequence length="371" mass="41197">MKIAVVTGTRPEILKNYSIVAALRRSGASFSVLHTNQHSDRLMCDVMFEEMGYAPDVVMSSPYETGRAISWLSDLFVTLRIDLVLVNGDTAAAVAAAIAALYTDRRLAHVEAGLRSFDDEMREERNRIVVDAIAHQLFTYTECEADYLRRSPELRGRVEVMGNTTVDLIEDFRDRLGPRRDGRYAFVTLHRKELTDRPLRLAAVFRGLARLAERFDTVLFPMHPRTRDMMTRHCIDPALLGAVVVTEPVSGLDALALQRHAAVVVTDSGCIQEEAYILGVPCVTVRENTERHQTILHGANRLVGFDPDAIVAGVETALRRKRGGWPPIYGRSGAGDRIVTHLLDETPRSANRTRSIEPVGLAPMSLKGAGR</sequence>
<evidence type="ECO:0000256" key="1">
    <source>
        <dbReference type="RuleBase" id="RU003513"/>
    </source>
</evidence>
<dbReference type="InterPro" id="IPR029767">
    <property type="entry name" value="WecB-like"/>
</dbReference>
<comment type="similarity">
    <text evidence="1">Belongs to the UDP-N-acetylglucosamine 2-epimerase family.</text>
</comment>
<proteinExistence type="inferred from homology"/>
<evidence type="ECO:0000259" key="2">
    <source>
        <dbReference type="Pfam" id="PF02350"/>
    </source>
</evidence>
<dbReference type="EMBL" id="FNNZ01000001">
    <property type="protein sequence ID" value="SDW10900.1"/>
    <property type="molecule type" value="Genomic_DNA"/>
</dbReference>
<dbReference type="PANTHER" id="PTHR43174:SF1">
    <property type="entry name" value="UDP-N-ACETYLGLUCOSAMINE 2-EPIMERASE"/>
    <property type="match status" value="1"/>
</dbReference>
<gene>
    <name evidence="3" type="ORF">SAMN05421783_101431</name>
</gene>
<dbReference type="Gene3D" id="3.40.50.2000">
    <property type="entry name" value="Glycogen Phosphorylase B"/>
    <property type="match status" value="2"/>
</dbReference>